<dbReference type="EMBL" id="CAJVCH010351133">
    <property type="protein sequence ID" value="CAG7815700.1"/>
    <property type="molecule type" value="Genomic_DNA"/>
</dbReference>
<protein>
    <recommendedName>
        <fullName evidence="9">Malonyl-CoA:ACP transacylase (MAT) domain-containing protein</fullName>
    </recommendedName>
</protein>
<keyword evidence="4" id="KW-0521">NADP</keyword>
<evidence type="ECO:0000259" key="9">
    <source>
        <dbReference type="SMART" id="SM00827"/>
    </source>
</evidence>
<dbReference type="PANTHER" id="PTHR43775">
    <property type="entry name" value="FATTY ACID SYNTHASE"/>
    <property type="match status" value="1"/>
</dbReference>
<evidence type="ECO:0000256" key="4">
    <source>
        <dbReference type="ARBA" id="ARBA00022857"/>
    </source>
</evidence>
<keyword evidence="8" id="KW-0511">Multifunctional enzyme</keyword>
<dbReference type="PANTHER" id="PTHR43775:SF7">
    <property type="entry name" value="FATTY ACID SYNTHASE"/>
    <property type="match status" value="1"/>
</dbReference>
<dbReference type="Pfam" id="PF00698">
    <property type="entry name" value="Acyl_transf_1"/>
    <property type="match status" value="1"/>
</dbReference>
<keyword evidence="7" id="KW-0275">Fatty acid biosynthesis</keyword>
<keyword evidence="1" id="KW-0596">Phosphopantetheine</keyword>
<evidence type="ECO:0000256" key="3">
    <source>
        <dbReference type="ARBA" id="ARBA00022832"/>
    </source>
</evidence>
<evidence type="ECO:0000256" key="8">
    <source>
        <dbReference type="ARBA" id="ARBA00023268"/>
    </source>
</evidence>
<name>A0A8J2KIX2_9HEXA</name>
<dbReference type="InterPro" id="IPR014043">
    <property type="entry name" value="Acyl_transferase_dom"/>
</dbReference>
<organism evidence="10 11">
    <name type="scientific">Allacma fusca</name>
    <dbReference type="NCBI Taxonomy" id="39272"/>
    <lineage>
        <taxon>Eukaryota</taxon>
        <taxon>Metazoa</taxon>
        <taxon>Ecdysozoa</taxon>
        <taxon>Arthropoda</taxon>
        <taxon>Hexapoda</taxon>
        <taxon>Collembola</taxon>
        <taxon>Symphypleona</taxon>
        <taxon>Sminthuridae</taxon>
        <taxon>Allacma</taxon>
    </lineage>
</organism>
<dbReference type="GO" id="GO:0016491">
    <property type="term" value="F:oxidoreductase activity"/>
    <property type="evidence" value="ECO:0007669"/>
    <property type="project" value="UniProtKB-KW"/>
</dbReference>
<gene>
    <name evidence="10" type="ORF">AFUS01_LOCUS26364</name>
</gene>
<evidence type="ECO:0000256" key="2">
    <source>
        <dbReference type="ARBA" id="ARBA00022516"/>
    </source>
</evidence>
<sequence length="296" mass="32603">LCGITKVLLSSLSGVLPPNLHFETPNPELIPILDGRIKIVTEFSADQRPQNSFPEAIPKVLFASGRTPDAVRIYLEKALKFSEDPDALSLLHEIVKTEIPRHSFCGFAISRDGKPIVQVEEKNLRNSIWFMYTGLGSQWIGMSKDMMKFEAFQKSIYISIEIMKNNGFDLKSILDTDNLELLNDLKNALVSITSIQVALTDLLATLSIRPDGIIGHSNGESACAYADKCLTQEQTLLVALSKARGFLEADLNPATLASIGMSLKELEPRCPADIYPAIHNTENNITVAGPFDSIRT</sequence>
<proteinExistence type="predicted"/>
<dbReference type="AlphaFoldDB" id="A0A8J2KIX2"/>
<feature type="non-terminal residue" evidence="10">
    <location>
        <position position="296"/>
    </location>
</feature>
<keyword evidence="2" id="KW-0444">Lipid biosynthesis</keyword>
<dbReference type="SMART" id="SM00827">
    <property type="entry name" value="PKS_AT"/>
    <property type="match status" value="1"/>
</dbReference>
<dbReference type="InterPro" id="IPR050091">
    <property type="entry name" value="PKS_NRPS_Biosynth_Enz"/>
</dbReference>
<evidence type="ECO:0000256" key="5">
    <source>
        <dbReference type="ARBA" id="ARBA00023002"/>
    </source>
</evidence>
<comment type="caution">
    <text evidence="10">The sequence shown here is derived from an EMBL/GenBank/DDBJ whole genome shotgun (WGS) entry which is preliminary data.</text>
</comment>
<evidence type="ECO:0000256" key="7">
    <source>
        <dbReference type="ARBA" id="ARBA00023160"/>
    </source>
</evidence>
<feature type="domain" description="Malonyl-CoA:ACP transacylase (MAT)" evidence="9">
    <location>
        <begin position="131"/>
        <end position="296"/>
    </location>
</feature>
<keyword evidence="3" id="KW-0276">Fatty acid metabolism</keyword>
<dbReference type="OrthoDB" id="329835at2759"/>
<dbReference type="GO" id="GO:0006633">
    <property type="term" value="P:fatty acid biosynthetic process"/>
    <property type="evidence" value="ECO:0007669"/>
    <property type="project" value="UniProtKB-KW"/>
</dbReference>
<keyword evidence="6" id="KW-0443">Lipid metabolism</keyword>
<keyword evidence="5" id="KW-0560">Oxidoreductase</keyword>
<reference evidence="10" key="1">
    <citation type="submission" date="2021-06" db="EMBL/GenBank/DDBJ databases">
        <authorList>
            <person name="Hodson N. C."/>
            <person name="Mongue J. A."/>
            <person name="Jaron S. K."/>
        </authorList>
    </citation>
    <scope>NUCLEOTIDE SEQUENCE</scope>
</reference>
<evidence type="ECO:0000256" key="1">
    <source>
        <dbReference type="ARBA" id="ARBA00022450"/>
    </source>
</evidence>
<accession>A0A8J2KIX2</accession>
<evidence type="ECO:0000256" key="6">
    <source>
        <dbReference type="ARBA" id="ARBA00023098"/>
    </source>
</evidence>
<dbReference type="GO" id="GO:0004312">
    <property type="term" value="F:fatty acid synthase activity"/>
    <property type="evidence" value="ECO:0007669"/>
    <property type="project" value="TreeGrafter"/>
</dbReference>
<dbReference type="Proteomes" id="UP000708208">
    <property type="component" value="Unassembled WGS sequence"/>
</dbReference>
<keyword evidence="11" id="KW-1185">Reference proteome</keyword>
<evidence type="ECO:0000313" key="11">
    <source>
        <dbReference type="Proteomes" id="UP000708208"/>
    </source>
</evidence>
<feature type="non-terminal residue" evidence="10">
    <location>
        <position position="1"/>
    </location>
</feature>
<evidence type="ECO:0000313" key="10">
    <source>
        <dbReference type="EMBL" id="CAG7815700.1"/>
    </source>
</evidence>